<dbReference type="Pfam" id="PF02836">
    <property type="entry name" value="Glyco_hydro_2_C"/>
    <property type="match status" value="1"/>
</dbReference>
<dbReference type="GO" id="GO:0004567">
    <property type="term" value="F:beta-mannosidase activity"/>
    <property type="evidence" value="ECO:0007669"/>
    <property type="project" value="UniProtKB-EC"/>
</dbReference>
<dbReference type="InterPro" id="IPR013783">
    <property type="entry name" value="Ig-like_fold"/>
</dbReference>
<dbReference type="Pfam" id="PF17786">
    <property type="entry name" value="Mannosidase_ig"/>
    <property type="match status" value="1"/>
</dbReference>
<dbReference type="EMBL" id="JSAB01000078">
    <property type="protein sequence ID" value="RNF30997.1"/>
    <property type="molecule type" value="Genomic_DNA"/>
</dbReference>
<dbReference type="RefSeq" id="WP_183407398.1">
    <property type="nucleotide sequence ID" value="NZ_JSAB01000078.1"/>
</dbReference>
<evidence type="ECO:0000256" key="18">
    <source>
        <dbReference type="ARBA" id="ARBA00041614"/>
    </source>
</evidence>
<evidence type="ECO:0000256" key="11">
    <source>
        <dbReference type="ARBA" id="ARBA00022801"/>
    </source>
</evidence>
<dbReference type="GO" id="GO:0006516">
    <property type="term" value="P:glycoprotein catabolic process"/>
    <property type="evidence" value="ECO:0007669"/>
    <property type="project" value="TreeGrafter"/>
</dbReference>
<dbReference type="Gene3D" id="2.60.120.260">
    <property type="entry name" value="Galactose-binding domain-like"/>
    <property type="match status" value="1"/>
</dbReference>
<dbReference type="InterPro" id="IPR008979">
    <property type="entry name" value="Galactose-bd-like_sf"/>
</dbReference>
<dbReference type="Pfam" id="PF17753">
    <property type="entry name" value="Ig_mannosidase"/>
    <property type="match status" value="1"/>
</dbReference>
<dbReference type="InterPro" id="IPR036156">
    <property type="entry name" value="Beta-gal/glucu_dom_sf"/>
</dbReference>
<organism evidence="25 26">
    <name type="scientific">Massilia aurea</name>
    <dbReference type="NCBI Taxonomy" id="373040"/>
    <lineage>
        <taxon>Bacteria</taxon>
        <taxon>Pseudomonadati</taxon>
        <taxon>Pseudomonadota</taxon>
        <taxon>Betaproteobacteria</taxon>
        <taxon>Burkholderiales</taxon>
        <taxon>Oxalobacteraceae</taxon>
        <taxon>Telluria group</taxon>
        <taxon>Massilia</taxon>
    </lineage>
</organism>
<evidence type="ECO:0000256" key="13">
    <source>
        <dbReference type="ARBA" id="ARBA00023180"/>
    </source>
</evidence>
<comment type="similarity">
    <text evidence="16">Belongs to the glycosyl hydrolase 2 family. Beta-mannosidase B subfamily.</text>
</comment>
<feature type="domain" description="Beta-mannosidase-like galactose-binding" evidence="24">
    <location>
        <begin position="57"/>
        <end position="224"/>
    </location>
</feature>
<feature type="domain" description="Beta-mannosidase Ig-fold" evidence="22">
    <location>
        <begin position="804"/>
        <end position="880"/>
    </location>
</feature>
<dbReference type="InterPro" id="IPR006103">
    <property type="entry name" value="Glyco_hydro_2_cat"/>
</dbReference>
<accession>A0A422QLY4</accession>
<evidence type="ECO:0000256" key="6">
    <source>
        <dbReference type="ARBA" id="ARBA00011738"/>
    </source>
</evidence>
<comment type="catalytic activity">
    <reaction evidence="1">
        <text>Hydrolysis of terminal, non-reducing beta-D-mannose residues in beta-D-mannosides.</text>
        <dbReference type="EC" id="3.2.1.25"/>
    </reaction>
</comment>
<evidence type="ECO:0000256" key="3">
    <source>
        <dbReference type="ARBA" id="ARBA00004613"/>
    </source>
</evidence>
<evidence type="ECO:0000256" key="17">
    <source>
        <dbReference type="ARBA" id="ARBA00041069"/>
    </source>
</evidence>
<sequence length="895" mass="99307">MSILMSSTRLLLGLVMALFAGAAQAEVPLQFTIDQGWTFRMVPGDAQAGAYPEAAPSRAATVPGTVHTDLMAHGLIPDPYIGAPEAGLQWIGLADWEYRVEFDAPRAALRNARSDLVFEGLDTFAEVWLNGHKLLDADNAHRTWRVPVQGRLHPSGNILRIVLRSPIARMLPQVAAMPHKIAGNYPSPYGDEPQDAMTGNFVRKPGYHYGWDWGPRYVGAGITKPVVLQSWDALRIDDLQLRQDRVDAARAELTAIASLDAVRAAAVELRLWQTAPDGARTLAARQHSQLRAGANRIALPVAVDGPQRWFPNGYGKQPLYRYELEVADGKTRLASVSARTGLRSVELRRDRDPRGTAFYFVVNGVPVFAKGANTIPFDMFQPRVKKAQLRRALELARDANMNMLRSWGGGYYEGRDFYDLADELGLLVWQDFMFGGGMQPAYDPAFRANVVHEARDQVRRLRNHPSVVLWCGNNEQEIAWKYWGHGKTLKAADPAFADQVWKGYVQLFGADLRQVVREEGGGIGYWSSSPSEDLQEVANTEASGDMHYWEVWGNPAHPVTKYLEITPRFMSEYGLQAWPVQRTIDAFARRDQQQLGAPVIDAHQKFMAGKGNERLMKYINDEFGAPRDFAGFVYLSQAMQAEGIELAALHHRRSRPTTMGSLYWQLNDVWPGASWSGIDWFGRPKALHFHARRFFAPVTLAALRDARGETGISLLNDRTNRVRGELRTRVMTLEGKVLRDERKPVEMAPLSATEVAAYRDADLLGTADPASTVAVFELHAEGEPAARAVVYFAPAKNIAWKDAGLRADLRRDPQHPDAYLLDISASSLARAVWIDFGDLDADLSDNALTLLPGERITLSVTSDAPEDALRAALQLRALADAVPATLPQTRSPSAP</sequence>
<evidence type="ECO:0000259" key="22">
    <source>
        <dbReference type="Pfam" id="PF17753"/>
    </source>
</evidence>
<dbReference type="EC" id="3.2.1.25" evidence="7"/>
<dbReference type="GO" id="GO:0005576">
    <property type="term" value="C:extracellular region"/>
    <property type="evidence" value="ECO:0007669"/>
    <property type="project" value="UniProtKB-SubCell"/>
</dbReference>
<evidence type="ECO:0000256" key="16">
    <source>
        <dbReference type="ARBA" id="ARBA00038429"/>
    </source>
</evidence>
<evidence type="ECO:0000256" key="15">
    <source>
        <dbReference type="ARBA" id="ARBA00032581"/>
    </source>
</evidence>
<feature type="domain" description="Glycoside hydrolase family 2 catalytic" evidence="21">
    <location>
        <begin position="360"/>
        <end position="483"/>
    </location>
</feature>
<dbReference type="InterPro" id="IPR017853">
    <property type="entry name" value="GH"/>
</dbReference>
<dbReference type="PANTHER" id="PTHR43730:SF1">
    <property type="entry name" value="BETA-MANNOSIDASE"/>
    <property type="match status" value="1"/>
</dbReference>
<evidence type="ECO:0000256" key="7">
    <source>
        <dbReference type="ARBA" id="ARBA00012754"/>
    </source>
</evidence>
<evidence type="ECO:0000313" key="25">
    <source>
        <dbReference type="EMBL" id="RNF30997.1"/>
    </source>
</evidence>
<feature type="chain" id="PRO_5019123501" description="Beta-mannosidase" evidence="19">
    <location>
        <begin position="26"/>
        <end position="895"/>
    </location>
</feature>
<comment type="pathway">
    <text evidence="4">Glycan metabolism; N-glycan degradation.</text>
</comment>
<gene>
    <name evidence="25" type="ORF">NM04_09555</name>
</gene>
<keyword evidence="9" id="KW-0964">Secreted</keyword>
<comment type="subunit">
    <text evidence="6">Homodimer.</text>
</comment>
<dbReference type="InterPro" id="IPR006102">
    <property type="entry name" value="Ig-like_GH2"/>
</dbReference>
<feature type="domain" description="Glycoside hydrolase family 2 immunoglobulin-like beta-sandwich" evidence="20">
    <location>
        <begin position="235"/>
        <end position="343"/>
    </location>
</feature>
<dbReference type="SUPFAM" id="SSF49785">
    <property type="entry name" value="Galactose-binding domain-like"/>
    <property type="match status" value="1"/>
</dbReference>
<comment type="function">
    <text evidence="2">Exoglycosidase that cleaves the single beta-linked mannose residue from the non-reducing end of all N-linked glycoprotein oligosaccharides.</text>
</comment>
<dbReference type="AlphaFoldDB" id="A0A422QLY4"/>
<evidence type="ECO:0000256" key="2">
    <source>
        <dbReference type="ARBA" id="ARBA00003150"/>
    </source>
</evidence>
<dbReference type="PANTHER" id="PTHR43730">
    <property type="entry name" value="BETA-MANNOSIDASE"/>
    <property type="match status" value="1"/>
</dbReference>
<dbReference type="InterPro" id="IPR050887">
    <property type="entry name" value="Beta-mannosidase_GH2"/>
</dbReference>
<dbReference type="Gene3D" id="2.60.40.10">
    <property type="entry name" value="Immunoglobulins"/>
    <property type="match status" value="3"/>
</dbReference>
<evidence type="ECO:0000256" key="12">
    <source>
        <dbReference type="ARBA" id="ARBA00023157"/>
    </source>
</evidence>
<dbReference type="Gene3D" id="3.20.20.80">
    <property type="entry name" value="Glycosidases"/>
    <property type="match status" value="1"/>
</dbReference>
<comment type="caution">
    <text evidence="25">The sequence shown here is derived from an EMBL/GenBank/DDBJ whole genome shotgun (WGS) entry which is preliminary data.</text>
</comment>
<evidence type="ECO:0000256" key="19">
    <source>
        <dbReference type="SAM" id="SignalP"/>
    </source>
</evidence>
<dbReference type="GO" id="GO:0005975">
    <property type="term" value="P:carbohydrate metabolic process"/>
    <property type="evidence" value="ECO:0007669"/>
    <property type="project" value="InterPro"/>
</dbReference>
<evidence type="ECO:0000259" key="21">
    <source>
        <dbReference type="Pfam" id="PF02836"/>
    </source>
</evidence>
<proteinExistence type="inferred from homology"/>
<keyword evidence="10 19" id="KW-0732">Signal</keyword>
<dbReference type="SUPFAM" id="SSF49303">
    <property type="entry name" value="beta-Galactosidase/glucuronidase domain"/>
    <property type="match status" value="3"/>
</dbReference>
<dbReference type="Pfam" id="PF22666">
    <property type="entry name" value="Glyco_hydro_2_N2"/>
    <property type="match status" value="1"/>
</dbReference>
<name>A0A422QLY4_9BURK</name>
<keyword evidence="13" id="KW-0325">Glycoprotein</keyword>
<feature type="domain" description="Mannosidase Ig/CBM-like" evidence="23">
    <location>
        <begin position="712"/>
        <end position="797"/>
    </location>
</feature>
<protein>
    <recommendedName>
        <fullName evidence="8">Beta-mannosidase</fullName>
        <ecNumber evidence="7">3.2.1.25</ecNumber>
    </recommendedName>
    <alternativeName>
        <fullName evidence="17">Beta-mannosidase B</fullName>
    </alternativeName>
    <alternativeName>
        <fullName evidence="15">Lysosomal beta A mannosidase</fullName>
    </alternativeName>
    <alternativeName>
        <fullName evidence="18">Mannanase B</fullName>
    </alternativeName>
</protein>
<evidence type="ECO:0000259" key="20">
    <source>
        <dbReference type="Pfam" id="PF00703"/>
    </source>
</evidence>
<evidence type="ECO:0000256" key="4">
    <source>
        <dbReference type="ARBA" id="ARBA00004740"/>
    </source>
</evidence>
<keyword evidence="12" id="KW-1015">Disulfide bond</keyword>
<keyword evidence="26" id="KW-1185">Reference proteome</keyword>
<dbReference type="InterPro" id="IPR041625">
    <property type="entry name" value="Beta-mannosidase_Ig"/>
</dbReference>
<comment type="subcellular location">
    <subcellularLocation>
        <location evidence="3">Secreted</location>
    </subcellularLocation>
</comment>
<evidence type="ECO:0000256" key="14">
    <source>
        <dbReference type="ARBA" id="ARBA00023295"/>
    </source>
</evidence>
<evidence type="ECO:0000313" key="26">
    <source>
        <dbReference type="Proteomes" id="UP000283254"/>
    </source>
</evidence>
<evidence type="ECO:0000256" key="8">
    <source>
        <dbReference type="ARBA" id="ARBA00015707"/>
    </source>
</evidence>
<keyword evidence="14" id="KW-0326">Glycosidase</keyword>
<evidence type="ECO:0000256" key="1">
    <source>
        <dbReference type="ARBA" id="ARBA00000829"/>
    </source>
</evidence>
<evidence type="ECO:0000256" key="5">
    <source>
        <dbReference type="ARBA" id="ARBA00011245"/>
    </source>
</evidence>
<dbReference type="Pfam" id="PF00703">
    <property type="entry name" value="Glyco_hydro_2"/>
    <property type="match status" value="1"/>
</dbReference>
<dbReference type="InterPro" id="IPR054593">
    <property type="entry name" value="Beta-mannosidase-like_N2"/>
</dbReference>
<dbReference type="Proteomes" id="UP000283254">
    <property type="component" value="Unassembled WGS sequence"/>
</dbReference>
<evidence type="ECO:0000259" key="24">
    <source>
        <dbReference type="Pfam" id="PF22666"/>
    </source>
</evidence>
<reference evidence="25" key="1">
    <citation type="submission" date="2014-10" db="EMBL/GenBank/DDBJ databases">
        <title>Massilia sp. genome.</title>
        <authorList>
            <person name="Xu B."/>
            <person name="Dai L."/>
            <person name="Huang Z."/>
        </authorList>
    </citation>
    <scope>NUCLEOTIDE SEQUENCE [LARGE SCALE GENOMIC DNA]</scope>
    <source>
        <strain evidence="25">CFS-1</strain>
    </source>
</reference>
<dbReference type="InterPro" id="IPR041447">
    <property type="entry name" value="Mannosidase_ig"/>
</dbReference>
<keyword evidence="11" id="KW-0378">Hydrolase</keyword>
<evidence type="ECO:0000259" key="23">
    <source>
        <dbReference type="Pfam" id="PF17786"/>
    </source>
</evidence>
<feature type="signal peptide" evidence="19">
    <location>
        <begin position="1"/>
        <end position="25"/>
    </location>
</feature>
<dbReference type="FunFam" id="3.20.20.80:FF:000050">
    <property type="entry name" value="Beta-mannosidase B"/>
    <property type="match status" value="1"/>
</dbReference>
<dbReference type="SUPFAM" id="SSF51445">
    <property type="entry name" value="(Trans)glycosidases"/>
    <property type="match status" value="1"/>
</dbReference>
<comment type="subunit">
    <text evidence="5">Monomer.</text>
</comment>
<evidence type="ECO:0000256" key="9">
    <source>
        <dbReference type="ARBA" id="ARBA00022525"/>
    </source>
</evidence>
<evidence type="ECO:0000256" key="10">
    <source>
        <dbReference type="ARBA" id="ARBA00022729"/>
    </source>
</evidence>